<reference evidence="2 3" key="2">
    <citation type="journal article" date="2024" name="Int. J. Syst. Evol. Microbiol.">
        <title>Promethearchaeum syntrophicum gen. nov., sp. nov., an anaerobic, obligately syntrophic archaeon, the first isolate of the lineage 'Asgard' archaea, and proposal of the new archaeal phylum Promethearchaeota phyl. nov. and kingdom Promethearchaeati regn. nov.</title>
        <authorList>
            <person name="Imachi H."/>
            <person name="Nobu M.K."/>
            <person name="Kato S."/>
            <person name="Takaki Y."/>
            <person name="Miyazaki M."/>
            <person name="Miyata M."/>
            <person name="Ogawara M."/>
            <person name="Saito Y."/>
            <person name="Sakai S."/>
            <person name="Tahara Y.O."/>
            <person name="Takano Y."/>
            <person name="Tasumi E."/>
            <person name="Uematsu K."/>
            <person name="Yoshimura T."/>
            <person name="Itoh T."/>
            <person name="Ohkuma M."/>
            <person name="Takai K."/>
        </authorList>
    </citation>
    <scope>NUCLEOTIDE SEQUENCE [LARGE SCALE GENOMIC DNA]</scope>
    <source>
        <strain evidence="2 3">MK-D1</strain>
    </source>
</reference>
<protein>
    <submittedName>
        <fullName evidence="2">ArsR family transcriptional regulator</fullName>
    </submittedName>
</protein>
<proteinExistence type="predicted"/>
<name>A0A5B9DCC0_9ARCH</name>
<accession>A0A5B9DCC0</accession>
<evidence type="ECO:0000259" key="1">
    <source>
        <dbReference type="Pfam" id="PF01022"/>
    </source>
</evidence>
<dbReference type="AlphaFoldDB" id="A0A5B9DCC0"/>
<evidence type="ECO:0000313" key="3">
    <source>
        <dbReference type="Proteomes" id="UP000321408"/>
    </source>
</evidence>
<dbReference type="InterPro" id="IPR036388">
    <property type="entry name" value="WH-like_DNA-bd_sf"/>
</dbReference>
<keyword evidence="3" id="KW-1185">Reference proteome</keyword>
<gene>
    <name evidence="2" type="ORF">DSAG12_02602</name>
</gene>
<evidence type="ECO:0000313" key="2">
    <source>
        <dbReference type="EMBL" id="QEE16772.1"/>
    </source>
</evidence>
<organism evidence="2 3">
    <name type="scientific">Promethearchaeum syntrophicum</name>
    <dbReference type="NCBI Taxonomy" id="2594042"/>
    <lineage>
        <taxon>Archaea</taxon>
        <taxon>Promethearchaeati</taxon>
        <taxon>Promethearchaeota</taxon>
        <taxon>Promethearchaeia</taxon>
        <taxon>Promethearchaeales</taxon>
        <taxon>Promethearchaeaceae</taxon>
        <taxon>Promethearchaeum</taxon>
    </lineage>
</organism>
<dbReference type="InterPro" id="IPR036390">
    <property type="entry name" value="WH_DNA-bd_sf"/>
</dbReference>
<dbReference type="OrthoDB" id="134936at2157"/>
<dbReference type="KEGG" id="psyt:DSAG12_02602"/>
<dbReference type="CDD" id="cd00090">
    <property type="entry name" value="HTH_ARSR"/>
    <property type="match status" value="1"/>
</dbReference>
<dbReference type="GO" id="GO:0003700">
    <property type="term" value="F:DNA-binding transcription factor activity"/>
    <property type="evidence" value="ECO:0007669"/>
    <property type="project" value="InterPro"/>
</dbReference>
<dbReference type="Proteomes" id="UP000321408">
    <property type="component" value="Chromosome"/>
</dbReference>
<dbReference type="Pfam" id="PF01022">
    <property type="entry name" value="HTH_5"/>
    <property type="match status" value="1"/>
</dbReference>
<dbReference type="InterPro" id="IPR001845">
    <property type="entry name" value="HTH_ArsR_DNA-bd_dom"/>
</dbReference>
<feature type="domain" description="HTH arsR-type" evidence="1">
    <location>
        <begin position="29"/>
        <end position="65"/>
    </location>
</feature>
<dbReference type="SUPFAM" id="SSF46785">
    <property type="entry name" value="Winged helix' DNA-binding domain"/>
    <property type="match status" value="1"/>
</dbReference>
<dbReference type="InterPro" id="IPR011991">
    <property type="entry name" value="ArsR-like_HTH"/>
</dbReference>
<dbReference type="GeneID" id="41330586"/>
<reference evidence="2 3" key="1">
    <citation type="journal article" date="2020" name="Nature">
        <title>Isolation of an archaeon at the prokaryote-eukaryote interface.</title>
        <authorList>
            <person name="Imachi H."/>
            <person name="Nobu M.K."/>
            <person name="Nakahara N."/>
            <person name="Morono Y."/>
            <person name="Ogawara M."/>
            <person name="Takaki Y."/>
            <person name="Takano Y."/>
            <person name="Uematsu K."/>
            <person name="Ikuta T."/>
            <person name="Ito M."/>
            <person name="Matsui Y."/>
            <person name="Miyazaki M."/>
            <person name="Murata K."/>
            <person name="Saito Y."/>
            <person name="Sakai S."/>
            <person name="Song C."/>
            <person name="Tasumi E."/>
            <person name="Yamanaka Y."/>
            <person name="Yamaguchi T."/>
            <person name="Kamagata Y."/>
            <person name="Tamaki H."/>
            <person name="Takai K."/>
        </authorList>
    </citation>
    <scope>NUCLEOTIDE SEQUENCE [LARGE SCALE GENOMIC DNA]</scope>
    <source>
        <strain evidence="2 3">MK-D1</strain>
    </source>
</reference>
<dbReference type="EMBL" id="CP042905">
    <property type="protein sequence ID" value="QEE16772.1"/>
    <property type="molecule type" value="Genomic_DNA"/>
</dbReference>
<dbReference type="RefSeq" id="WP_147663704.1">
    <property type="nucleotide sequence ID" value="NZ_CP042905.2"/>
</dbReference>
<dbReference type="Gene3D" id="1.10.10.10">
    <property type="entry name" value="Winged helix-like DNA-binding domain superfamily/Winged helix DNA-binding domain"/>
    <property type="match status" value="1"/>
</dbReference>
<sequence>MTSKNPNSDSISAEIILKSAPKFQIYSMLLIHPELNLNQLSGLLNKAKSTVHEHLDALIDCGLVSVIRKEKIRSDREKNYYGLTQEIPENQNFEESNLAPIKNTKKEKENYCREVLKVYQSFTIQQISILNNWKKYLDGIEDLIQKRKIDEAYRSLVSVKNPENLDWIRKKKEENEFHNYASLLSVSFFTPEIALEFVESVEKIHNKLQQKEIRRIQLDPSQKRVERTVYGGISVIPIKFVLNFLNQKNNLRN</sequence>